<dbReference type="Gene3D" id="3.40.350.10">
    <property type="entry name" value="Creatinase/prolidase N-terminal domain"/>
    <property type="match status" value="1"/>
</dbReference>
<evidence type="ECO:0000256" key="2">
    <source>
        <dbReference type="ARBA" id="ARBA00001936"/>
    </source>
</evidence>
<dbReference type="PANTHER" id="PTHR43226">
    <property type="entry name" value="XAA-PRO AMINOPEPTIDASE 3"/>
    <property type="match status" value="1"/>
</dbReference>
<comment type="function">
    <text evidence="3">Catalyzes the removal of a penultimate prolyl residue from the N-termini of peptides.</text>
</comment>
<dbReference type="Pfam" id="PF00557">
    <property type="entry name" value="Peptidase_M24"/>
    <property type="match status" value="1"/>
</dbReference>
<dbReference type="PANTHER" id="PTHR43226:SF4">
    <property type="entry name" value="XAA-PRO AMINOPEPTIDASE 3"/>
    <property type="match status" value="1"/>
</dbReference>
<keyword evidence="10" id="KW-0464">Manganese</keyword>
<evidence type="ECO:0000313" key="14">
    <source>
        <dbReference type="Proteomes" id="UP000799766"/>
    </source>
</evidence>
<evidence type="ECO:0000313" key="13">
    <source>
        <dbReference type="EMBL" id="KAF2453752.1"/>
    </source>
</evidence>
<accession>A0A6A6NQR4</accession>
<evidence type="ECO:0000256" key="5">
    <source>
        <dbReference type="ARBA" id="ARBA00012574"/>
    </source>
</evidence>
<keyword evidence="14" id="KW-1185">Reference proteome</keyword>
<name>A0A6A6NQR4_9PEZI</name>
<dbReference type="GO" id="GO:0006508">
    <property type="term" value="P:proteolysis"/>
    <property type="evidence" value="ECO:0007669"/>
    <property type="project" value="TreeGrafter"/>
</dbReference>
<comment type="similarity">
    <text evidence="4">Belongs to the peptidase M24B family.</text>
</comment>
<reference evidence="13" key="1">
    <citation type="journal article" date="2020" name="Stud. Mycol.">
        <title>101 Dothideomycetes genomes: a test case for predicting lifestyles and emergence of pathogens.</title>
        <authorList>
            <person name="Haridas S."/>
            <person name="Albert R."/>
            <person name="Binder M."/>
            <person name="Bloem J."/>
            <person name="Labutti K."/>
            <person name="Salamov A."/>
            <person name="Andreopoulos B."/>
            <person name="Baker S."/>
            <person name="Barry K."/>
            <person name="Bills G."/>
            <person name="Bluhm B."/>
            <person name="Cannon C."/>
            <person name="Castanera R."/>
            <person name="Culley D."/>
            <person name="Daum C."/>
            <person name="Ezra D."/>
            <person name="Gonzalez J."/>
            <person name="Henrissat B."/>
            <person name="Kuo A."/>
            <person name="Liang C."/>
            <person name="Lipzen A."/>
            <person name="Lutzoni F."/>
            <person name="Magnuson J."/>
            <person name="Mondo S."/>
            <person name="Nolan M."/>
            <person name="Ohm R."/>
            <person name="Pangilinan J."/>
            <person name="Park H.-J."/>
            <person name="Ramirez L."/>
            <person name="Alfaro M."/>
            <person name="Sun H."/>
            <person name="Tritt A."/>
            <person name="Yoshinaga Y."/>
            <person name="Zwiers L.-H."/>
            <person name="Turgeon B."/>
            <person name="Goodwin S."/>
            <person name="Spatafora J."/>
            <person name="Crous P."/>
            <person name="Grigoriev I."/>
        </authorList>
    </citation>
    <scope>NUCLEOTIDE SEQUENCE</scope>
    <source>
        <strain evidence="13">ATCC 16933</strain>
    </source>
</reference>
<dbReference type="SUPFAM" id="SSF53092">
    <property type="entry name" value="Creatinase/prolidase N-terminal domain"/>
    <property type="match status" value="1"/>
</dbReference>
<evidence type="ECO:0000256" key="1">
    <source>
        <dbReference type="ARBA" id="ARBA00001424"/>
    </source>
</evidence>
<keyword evidence="7" id="KW-0479">Metal-binding</keyword>
<keyword evidence="8" id="KW-0378">Hydrolase</keyword>
<dbReference type="SUPFAM" id="SSF55920">
    <property type="entry name" value="Creatinase/aminopeptidase"/>
    <property type="match status" value="1"/>
</dbReference>
<dbReference type="Pfam" id="PF05195">
    <property type="entry name" value="AMP_N"/>
    <property type="match status" value="1"/>
</dbReference>
<dbReference type="Proteomes" id="UP000799766">
    <property type="component" value="Unassembled WGS sequence"/>
</dbReference>
<dbReference type="CDD" id="cd01087">
    <property type="entry name" value="Prolidase"/>
    <property type="match status" value="1"/>
</dbReference>
<evidence type="ECO:0000256" key="9">
    <source>
        <dbReference type="ARBA" id="ARBA00023049"/>
    </source>
</evidence>
<sequence length="495" mass="55024">MRSPALRSPWRALWQRRRPHFRLALGPPSRRRQSTVHVPAAQLQFGQPIHETHPHLLGPGELTPGITAIEYARRRANLASKLPEGAIAILAAAETKYRSGAVFYPYHQDPDFFYLTGFKEPQALAVIEKTGPGGQHDFHLYVRPKDAKAELWDGARSGIQAAEDVFNADHAGDVAHANTTLADILSSGREVYTDLPGSFRPSAYAKYFGALSDLGSNGLAKLFERTRASSKPLRPILNELRSIKSEAEIQNMRLAGQRSGRAITDAMRKQFRSERELDAFLDYRFKMEGCDNIAYVPVIAGGQHSLTIHYVQNDDVLNVGDLVLVDAGGEYGGYITDITRTWPVSGKFTTEQRELYEVVLRVQRTCVALCRENAFLSLDKLHKIAEEGFRDGLTQLGFDVSRNEALTTLFPHHVGHHVGLDVHDSPGMPRSAALRPGNCITIEPGIYVPFDSRWPARFQGIGIRIEDSVCVGPEHAYVLTTEAVKEVVDIEALRE</sequence>
<dbReference type="SMART" id="SM01011">
    <property type="entry name" value="AMP_N"/>
    <property type="match status" value="1"/>
</dbReference>
<organism evidence="13 14">
    <name type="scientific">Lineolata rhizophorae</name>
    <dbReference type="NCBI Taxonomy" id="578093"/>
    <lineage>
        <taxon>Eukaryota</taxon>
        <taxon>Fungi</taxon>
        <taxon>Dikarya</taxon>
        <taxon>Ascomycota</taxon>
        <taxon>Pezizomycotina</taxon>
        <taxon>Dothideomycetes</taxon>
        <taxon>Dothideomycetes incertae sedis</taxon>
        <taxon>Lineolatales</taxon>
        <taxon>Lineolataceae</taxon>
        <taxon>Lineolata</taxon>
    </lineage>
</organism>
<dbReference type="GO" id="GO:0030145">
    <property type="term" value="F:manganese ion binding"/>
    <property type="evidence" value="ECO:0007669"/>
    <property type="project" value="InterPro"/>
</dbReference>
<dbReference type="InterPro" id="IPR036005">
    <property type="entry name" value="Creatinase/aminopeptidase-like"/>
</dbReference>
<comment type="catalytic activity">
    <reaction evidence="1">
        <text>Release of any N-terminal amino acid, including proline, that is linked to proline, even from a dipeptide or tripeptide.</text>
        <dbReference type="EC" id="3.4.11.9"/>
    </reaction>
</comment>
<dbReference type="GO" id="GO:0005739">
    <property type="term" value="C:mitochondrion"/>
    <property type="evidence" value="ECO:0007669"/>
    <property type="project" value="TreeGrafter"/>
</dbReference>
<evidence type="ECO:0000256" key="11">
    <source>
        <dbReference type="ARBA" id="ARBA00030849"/>
    </source>
</evidence>
<feature type="domain" description="Aminopeptidase P N-terminal" evidence="12">
    <location>
        <begin position="66"/>
        <end position="202"/>
    </location>
</feature>
<evidence type="ECO:0000259" key="12">
    <source>
        <dbReference type="SMART" id="SM01011"/>
    </source>
</evidence>
<dbReference type="AlphaFoldDB" id="A0A6A6NQR4"/>
<dbReference type="EC" id="3.4.11.9" evidence="5"/>
<keyword evidence="6 13" id="KW-0645">Protease</keyword>
<gene>
    <name evidence="13" type="ORF">BDY21DRAFT_292467</name>
</gene>
<dbReference type="InterPro" id="IPR000994">
    <property type="entry name" value="Pept_M24"/>
</dbReference>
<dbReference type="InterPro" id="IPR052433">
    <property type="entry name" value="X-Pro_dipept-like"/>
</dbReference>
<evidence type="ECO:0000256" key="10">
    <source>
        <dbReference type="ARBA" id="ARBA00023211"/>
    </source>
</evidence>
<dbReference type="GO" id="GO:0070006">
    <property type="term" value="F:metalloaminopeptidase activity"/>
    <property type="evidence" value="ECO:0007669"/>
    <property type="project" value="InterPro"/>
</dbReference>
<proteinExistence type="inferred from homology"/>
<dbReference type="InterPro" id="IPR029149">
    <property type="entry name" value="Creatin/AminoP/Spt16_N"/>
</dbReference>
<dbReference type="InterPro" id="IPR007865">
    <property type="entry name" value="Aminopep_P_N"/>
</dbReference>
<comment type="cofactor">
    <cofactor evidence="2">
        <name>Mn(2+)</name>
        <dbReference type="ChEBI" id="CHEBI:29035"/>
    </cofactor>
</comment>
<protein>
    <recommendedName>
        <fullName evidence="5">Xaa-Pro aminopeptidase</fullName>
        <ecNumber evidence="5">3.4.11.9</ecNumber>
    </recommendedName>
    <alternativeName>
        <fullName evidence="11">Aminoacylproline aminopeptidase</fullName>
    </alternativeName>
</protein>
<dbReference type="EMBL" id="MU001695">
    <property type="protein sequence ID" value="KAF2453752.1"/>
    <property type="molecule type" value="Genomic_DNA"/>
</dbReference>
<evidence type="ECO:0000256" key="8">
    <source>
        <dbReference type="ARBA" id="ARBA00022801"/>
    </source>
</evidence>
<evidence type="ECO:0000256" key="3">
    <source>
        <dbReference type="ARBA" id="ARBA00002443"/>
    </source>
</evidence>
<evidence type="ECO:0000256" key="4">
    <source>
        <dbReference type="ARBA" id="ARBA00008766"/>
    </source>
</evidence>
<evidence type="ECO:0000256" key="7">
    <source>
        <dbReference type="ARBA" id="ARBA00022723"/>
    </source>
</evidence>
<dbReference type="Gene3D" id="3.90.230.10">
    <property type="entry name" value="Creatinase/methionine aminopeptidase superfamily"/>
    <property type="match status" value="1"/>
</dbReference>
<keyword evidence="9" id="KW-0482">Metalloprotease</keyword>
<keyword evidence="6 13" id="KW-0031">Aminopeptidase</keyword>
<dbReference type="OrthoDB" id="4215474at2759"/>
<evidence type="ECO:0000256" key="6">
    <source>
        <dbReference type="ARBA" id="ARBA00022438"/>
    </source>
</evidence>